<sequence>MRTSGRCAERVQFFNWVCEEKEMSRKFVGLAAVASCCLALVAMTSQPQDAEAGFKFFKSSCGSCGIKLCGKFCGYDYDDDDCCCVLKKVFCAPSCAPVCAPEPVCTPAPACCAPAPTCCAPAPTCAAPAPACATCTTTSAPVEYAAPAEAVEEAPAPMADEAPEPPPVAEKEGV</sequence>
<protein>
    <submittedName>
        <fullName evidence="2">Uncharacterized protein</fullName>
    </submittedName>
</protein>
<dbReference type="EMBL" id="CP036316">
    <property type="protein sequence ID" value="QDT62855.1"/>
    <property type="molecule type" value="Genomic_DNA"/>
</dbReference>
<reference evidence="2 3" key="1">
    <citation type="submission" date="2019-02" db="EMBL/GenBank/DDBJ databases">
        <title>Deep-cultivation of Planctomycetes and their phenomic and genomic characterization uncovers novel biology.</title>
        <authorList>
            <person name="Wiegand S."/>
            <person name="Jogler M."/>
            <person name="Boedeker C."/>
            <person name="Pinto D."/>
            <person name="Vollmers J."/>
            <person name="Rivas-Marin E."/>
            <person name="Kohn T."/>
            <person name="Peeters S.H."/>
            <person name="Heuer A."/>
            <person name="Rast P."/>
            <person name="Oberbeckmann S."/>
            <person name="Bunk B."/>
            <person name="Jeske O."/>
            <person name="Meyerdierks A."/>
            <person name="Storesund J.E."/>
            <person name="Kallscheuer N."/>
            <person name="Luecker S."/>
            <person name="Lage O.M."/>
            <person name="Pohl T."/>
            <person name="Merkel B.J."/>
            <person name="Hornburger P."/>
            <person name="Mueller R.-W."/>
            <person name="Bruemmer F."/>
            <person name="Labrenz M."/>
            <person name="Spormann A.M."/>
            <person name="Op den Camp H."/>
            <person name="Overmann J."/>
            <person name="Amann R."/>
            <person name="Jetten M.S.M."/>
            <person name="Mascher T."/>
            <person name="Medema M.H."/>
            <person name="Devos D.P."/>
            <person name="Kaster A.-K."/>
            <person name="Ovreas L."/>
            <person name="Rohde M."/>
            <person name="Galperin M.Y."/>
            <person name="Jogler C."/>
        </authorList>
    </citation>
    <scope>NUCLEOTIDE SEQUENCE [LARGE SCALE GENOMIC DNA]</scope>
    <source>
        <strain evidence="2 3">V22</strain>
    </source>
</reference>
<name>A0A517T3A1_9PLAN</name>
<gene>
    <name evidence="2" type="ORF">V22_00530</name>
</gene>
<dbReference type="KEGG" id="chya:V22_00530"/>
<evidence type="ECO:0000256" key="1">
    <source>
        <dbReference type="SAM" id="MobiDB-lite"/>
    </source>
</evidence>
<organism evidence="2 3">
    <name type="scientific">Calycomorphotria hydatis</name>
    <dbReference type="NCBI Taxonomy" id="2528027"/>
    <lineage>
        <taxon>Bacteria</taxon>
        <taxon>Pseudomonadati</taxon>
        <taxon>Planctomycetota</taxon>
        <taxon>Planctomycetia</taxon>
        <taxon>Planctomycetales</taxon>
        <taxon>Planctomycetaceae</taxon>
        <taxon>Calycomorphotria</taxon>
    </lineage>
</organism>
<dbReference type="AlphaFoldDB" id="A0A517T3A1"/>
<proteinExistence type="predicted"/>
<evidence type="ECO:0000313" key="2">
    <source>
        <dbReference type="EMBL" id="QDT62855.1"/>
    </source>
</evidence>
<feature type="region of interest" description="Disordered" evidence="1">
    <location>
        <begin position="153"/>
        <end position="174"/>
    </location>
</feature>
<dbReference type="Proteomes" id="UP000319976">
    <property type="component" value="Chromosome"/>
</dbReference>
<keyword evidence="3" id="KW-1185">Reference proteome</keyword>
<evidence type="ECO:0000313" key="3">
    <source>
        <dbReference type="Proteomes" id="UP000319976"/>
    </source>
</evidence>
<accession>A0A517T3A1</accession>